<reference evidence="3" key="2">
    <citation type="submission" date="2020-09" db="EMBL/GenBank/DDBJ databases">
        <authorList>
            <person name="Sun Q."/>
            <person name="Zhou Y."/>
        </authorList>
    </citation>
    <scope>NUCLEOTIDE SEQUENCE</scope>
    <source>
        <strain evidence="3">CGMCC 1.16012</strain>
    </source>
</reference>
<keyword evidence="4" id="KW-1185">Reference proteome</keyword>
<comment type="caution">
    <text evidence="3">The sequence shown here is derived from an EMBL/GenBank/DDBJ whole genome shotgun (WGS) entry which is preliminary data.</text>
</comment>
<evidence type="ECO:0000313" key="3">
    <source>
        <dbReference type="EMBL" id="GGE41484.1"/>
    </source>
</evidence>
<dbReference type="RefSeq" id="WP_095596467.1">
    <property type="nucleotide sequence ID" value="NZ_BMKN01000001.1"/>
</dbReference>
<dbReference type="PRINTS" id="PR00111">
    <property type="entry name" value="ABHYDROLASE"/>
</dbReference>
<reference evidence="3" key="1">
    <citation type="journal article" date="2014" name="Int. J. Syst. Evol. Microbiol.">
        <title>Complete genome sequence of Corynebacterium casei LMG S-19264T (=DSM 44701T), isolated from a smear-ripened cheese.</title>
        <authorList>
            <consortium name="US DOE Joint Genome Institute (JGI-PGF)"/>
            <person name="Walter F."/>
            <person name="Albersmeier A."/>
            <person name="Kalinowski J."/>
            <person name="Ruckert C."/>
        </authorList>
    </citation>
    <scope>NUCLEOTIDE SEQUENCE</scope>
    <source>
        <strain evidence="3">CGMCC 1.16012</strain>
    </source>
</reference>
<dbReference type="InterPro" id="IPR029058">
    <property type="entry name" value="AB_hydrolase_fold"/>
</dbReference>
<dbReference type="InterPro" id="IPR000073">
    <property type="entry name" value="AB_hydrolase_1"/>
</dbReference>
<dbReference type="SUPFAM" id="SSF53474">
    <property type="entry name" value="alpha/beta-Hydrolases"/>
    <property type="match status" value="1"/>
</dbReference>
<dbReference type="GO" id="GO:0016787">
    <property type="term" value="F:hydrolase activity"/>
    <property type="evidence" value="ECO:0007669"/>
    <property type="project" value="UniProtKB-KW"/>
</dbReference>
<dbReference type="Gene3D" id="3.40.50.1820">
    <property type="entry name" value="alpha/beta hydrolase"/>
    <property type="match status" value="1"/>
</dbReference>
<feature type="domain" description="AB hydrolase-1" evidence="2">
    <location>
        <begin position="16"/>
        <end position="156"/>
    </location>
</feature>
<dbReference type="PANTHER" id="PTHR43798">
    <property type="entry name" value="MONOACYLGLYCEROL LIPASE"/>
    <property type="match status" value="1"/>
</dbReference>
<dbReference type="AlphaFoldDB" id="A0A917AD35"/>
<sequence>MTKISTVELGRKDAFPVVFAHGWGRDHKDLLATAELVAPSARVILLDLPGFGESPRPEPAWDTIDYAKAVLAHLDGLGVDRFHWVGHSFGGRIGLRLAAMDDSRVEHLFIVAGAGVKRPTTVLERLRGKRRSMIFQQKKAKATTQDALIELEREYGSADYVQSREIGMRDIFLKTIQEDQIAELPKITCPTSLIYGRKDTETPPVVGKLIHEAIPQSEYIECPEYDHHSILSRGRHQIATMVLEQLNGGAK</sequence>
<protein>
    <submittedName>
        <fullName evidence="3">Alpha/beta hydrolase</fullName>
    </submittedName>
</protein>
<organism evidence="3 4">
    <name type="scientific">Actibacterium pelagium</name>
    <dbReference type="NCBI Taxonomy" id="2029103"/>
    <lineage>
        <taxon>Bacteria</taxon>
        <taxon>Pseudomonadati</taxon>
        <taxon>Pseudomonadota</taxon>
        <taxon>Alphaproteobacteria</taxon>
        <taxon>Rhodobacterales</taxon>
        <taxon>Roseobacteraceae</taxon>
        <taxon>Actibacterium</taxon>
    </lineage>
</organism>
<dbReference type="Pfam" id="PF00561">
    <property type="entry name" value="Abhydrolase_1"/>
    <property type="match status" value="1"/>
</dbReference>
<evidence type="ECO:0000256" key="1">
    <source>
        <dbReference type="ARBA" id="ARBA00022801"/>
    </source>
</evidence>
<gene>
    <name evidence="3" type="ORF">GCM10011517_06370</name>
</gene>
<dbReference type="OrthoDB" id="9804723at2"/>
<dbReference type="InterPro" id="IPR050266">
    <property type="entry name" value="AB_hydrolase_sf"/>
</dbReference>
<keyword evidence="1 3" id="KW-0378">Hydrolase</keyword>
<evidence type="ECO:0000259" key="2">
    <source>
        <dbReference type="Pfam" id="PF00561"/>
    </source>
</evidence>
<dbReference type="PANTHER" id="PTHR43798:SF31">
    <property type="entry name" value="AB HYDROLASE SUPERFAMILY PROTEIN YCLE"/>
    <property type="match status" value="1"/>
</dbReference>
<dbReference type="EMBL" id="BMKN01000001">
    <property type="protein sequence ID" value="GGE41484.1"/>
    <property type="molecule type" value="Genomic_DNA"/>
</dbReference>
<proteinExistence type="predicted"/>
<evidence type="ECO:0000313" key="4">
    <source>
        <dbReference type="Proteomes" id="UP000606730"/>
    </source>
</evidence>
<dbReference type="GO" id="GO:0016020">
    <property type="term" value="C:membrane"/>
    <property type="evidence" value="ECO:0007669"/>
    <property type="project" value="TreeGrafter"/>
</dbReference>
<name>A0A917AD35_9RHOB</name>
<accession>A0A917AD35</accession>
<dbReference type="Proteomes" id="UP000606730">
    <property type="component" value="Unassembled WGS sequence"/>
</dbReference>